<dbReference type="InterPro" id="IPR029056">
    <property type="entry name" value="Ribokinase-like"/>
</dbReference>
<sequence>MKKKRSPKKSSHDASPVSVQIARQAIALTIAGSDPSGGAGLQADLKAFQQNGVYGMSVVTLLTVQNTMGVKRVETMPVDLVEQQLEAVVEDIEPLAIKTGALGTPAIVRAVAERLKSYHGDVIVDPVLISKHGDLLGGDSMVYAYRKYLFPVATLVTPNRYEVEALLGRKLTDLDSICDAAHELLQFGPEYVLIKAGVIDGLRHHVLADQEQTISAAVKDVPGNHGHGAGCSLSATIAAALTRCARTHPQAKRVRAAVEFGIAAVHAAVTLTPPLGKGCRPVEHRVLDKGTSGKLD</sequence>
<dbReference type="NCBIfam" id="TIGR00097">
    <property type="entry name" value="HMP-P_kinase"/>
    <property type="match status" value="1"/>
</dbReference>
<dbReference type="GO" id="GO:0008902">
    <property type="term" value="F:hydroxymethylpyrimidine kinase activity"/>
    <property type="evidence" value="ECO:0007669"/>
    <property type="project" value="UniProtKB-EC"/>
</dbReference>
<dbReference type="GO" id="GO:0008972">
    <property type="term" value="F:phosphomethylpyrimidine kinase activity"/>
    <property type="evidence" value="ECO:0007669"/>
    <property type="project" value="InterPro"/>
</dbReference>
<dbReference type="EC" id="2.7.1.49" evidence="2"/>
<comment type="pathway">
    <text evidence="1">Cofactor biosynthesis; thiamine diphosphate biosynthesis.</text>
</comment>
<gene>
    <name evidence="4" type="primary">thiD</name>
    <name evidence="4" type="ORF">Mal15_41940</name>
</gene>
<dbReference type="AlphaFoldDB" id="A0A5B9MKA3"/>
<evidence type="ECO:0000313" key="5">
    <source>
        <dbReference type="Proteomes" id="UP000321353"/>
    </source>
</evidence>
<evidence type="ECO:0000256" key="1">
    <source>
        <dbReference type="ARBA" id="ARBA00004948"/>
    </source>
</evidence>
<protein>
    <recommendedName>
        <fullName evidence="2">hydroxymethylpyrimidine kinase</fullName>
        <ecNumber evidence="2">2.7.1.49</ecNumber>
    </recommendedName>
</protein>
<dbReference type="RefSeq" id="WP_147869411.1">
    <property type="nucleotide sequence ID" value="NZ_CP036264.1"/>
</dbReference>
<keyword evidence="5" id="KW-1185">Reference proteome</keyword>
<dbReference type="Proteomes" id="UP000321353">
    <property type="component" value="Chromosome"/>
</dbReference>
<evidence type="ECO:0000256" key="2">
    <source>
        <dbReference type="ARBA" id="ARBA00012135"/>
    </source>
</evidence>
<dbReference type="GO" id="GO:0009228">
    <property type="term" value="P:thiamine biosynthetic process"/>
    <property type="evidence" value="ECO:0007669"/>
    <property type="project" value="InterPro"/>
</dbReference>
<proteinExistence type="predicted"/>
<dbReference type="GO" id="GO:0005829">
    <property type="term" value="C:cytosol"/>
    <property type="evidence" value="ECO:0007669"/>
    <property type="project" value="TreeGrafter"/>
</dbReference>
<evidence type="ECO:0000259" key="3">
    <source>
        <dbReference type="Pfam" id="PF08543"/>
    </source>
</evidence>
<dbReference type="SUPFAM" id="SSF53613">
    <property type="entry name" value="Ribokinase-like"/>
    <property type="match status" value="1"/>
</dbReference>
<keyword evidence="4" id="KW-0418">Kinase</keyword>
<organism evidence="4 5">
    <name type="scientific">Stieleria maiorica</name>
    <dbReference type="NCBI Taxonomy" id="2795974"/>
    <lineage>
        <taxon>Bacteria</taxon>
        <taxon>Pseudomonadati</taxon>
        <taxon>Planctomycetota</taxon>
        <taxon>Planctomycetia</taxon>
        <taxon>Pirellulales</taxon>
        <taxon>Pirellulaceae</taxon>
        <taxon>Stieleria</taxon>
    </lineage>
</organism>
<dbReference type="PANTHER" id="PTHR20858">
    <property type="entry name" value="PHOSPHOMETHYLPYRIMIDINE KINASE"/>
    <property type="match status" value="1"/>
</dbReference>
<dbReference type="InterPro" id="IPR004399">
    <property type="entry name" value="HMP/HMP-P_kinase_dom"/>
</dbReference>
<dbReference type="EMBL" id="CP036264">
    <property type="protein sequence ID" value="QEG00125.1"/>
    <property type="molecule type" value="Genomic_DNA"/>
</dbReference>
<dbReference type="KEGG" id="smam:Mal15_41940"/>
<evidence type="ECO:0000313" key="4">
    <source>
        <dbReference type="EMBL" id="QEG00125.1"/>
    </source>
</evidence>
<dbReference type="Gene3D" id="3.40.1190.20">
    <property type="match status" value="1"/>
</dbReference>
<dbReference type="Pfam" id="PF08543">
    <property type="entry name" value="Phos_pyr_kin"/>
    <property type="match status" value="1"/>
</dbReference>
<dbReference type="PANTHER" id="PTHR20858:SF17">
    <property type="entry name" value="HYDROXYMETHYLPYRIMIDINE_PHOSPHOMETHYLPYRIMIDINE KINASE THI20-RELATED"/>
    <property type="match status" value="1"/>
</dbReference>
<keyword evidence="4" id="KW-0808">Transferase</keyword>
<feature type="domain" description="Pyridoxamine kinase/Phosphomethylpyrimidine kinase" evidence="3">
    <location>
        <begin position="34"/>
        <end position="282"/>
    </location>
</feature>
<name>A0A5B9MKA3_9BACT</name>
<reference evidence="4 5" key="1">
    <citation type="submission" date="2019-02" db="EMBL/GenBank/DDBJ databases">
        <title>Planctomycetal bacteria perform biofilm scaping via a novel small molecule.</title>
        <authorList>
            <person name="Jeske O."/>
            <person name="Boedeker C."/>
            <person name="Wiegand S."/>
            <person name="Breitling P."/>
            <person name="Kallscheuer N."/>
            <person name="Jogler M."/>
            <person name="Rohde M."/>
            <person name="Petersen J."/>
            <person name="Medema M.H."/>
            <person name="Surup F."/>
            <person name="Jogler C."/>
        </authorList>
    </citation>
    <scope>NUCLEOTIDE SEQUENCE [LARGE SCALE GENOMIC DNA]</scope>
    <source>
        <strain evidence="4 5">Mal15</strain>
    </source>
</reference>
<dbReference type="CDD" id="cd01169">
    <property type="entry name" value="HMPP_kinase"/>
    <property type="match status" value="1"/>
</dbReference>
<dbReference type="InterPro" id="IPR013749">
    <property type="entry name" value="PM/HMP-P_kinase-1"/>
</dbReference>
<accession>A0A5B9MKA3</accession>